<evidence type="ECO:0000313" key="3">
    <source>
        <dbReference type="Proteomes" id="UP000199208"/>
    </source>
</evidence>
<dbReference type="RefSeq" id="WP_092589155.1">
    <property type="nucleotide sequence ID" value="NZ_FMWL01000001.1"/>
</dbReference>
<dbReference type="STRING" id="1120920.SAMN03080599_00350"/>
<feature type="transmembrane region" description="Helical" evidence="1">
    <location>
        <begin position="6"/>
        <end position="33"/>
    </location>
</feature>
<protein>
    <recommendedName>
        <fullName evidence="4">Flp pilus assembly protein TadB</fullName>
    </recommendedName>
</protein>
<dbReference type="Proteomes" id="UP000199208">
    <property type="component" value="Unassembled WGS sequence"/>
</dbReference>
<dbReference type="AlphaFoldDB" id="A0A1G5RRK6"/>
<keyword evidence="1" id="KW-0812">Transmembrane</keyword>
<keyword evidence="1" id="KW-1133">Transmembrane helix</keyword>
<reference evidence="2 3" key="1">
    <citation type="submission" date="2016-10" db="EMBL/GenBank/DDBJ databases">
        <authorList>
            <person name="de Groot N.N."/>
        </authorList>
    </citation>
    <scope>NUCLEOTIDE SEQUENCE [LARGE SCALE GENOMIC DNA]</scope>
    <source>
        <strain evidence="2 3">DSM 2784</strain>
    </source>
</reference>
<gene>
    <name evidence="2" type="ORF">SAMN03080599_00350</name>
</gene>
<sequence length="288" mass="32543">MFSVYHLPILLITICLGCLILSQNTVVNLGWILKIEKRYCVPIRTVYNLSWIRVSYLMMASMTAGAFGFFGLYFLSNSSLIGGIGFICGVLLPVMAFEIAIQKIITDQEASLSLMFGMLKRWASIHPDLIQCLSRVAEEPLTPALGIALKRLLLSVQHGVEIEKAFDDFSLALDMPLFRDFMIHLKFSARSRGDLVKLFDSFEQESYRLYFERSKNRLENKKFKWTVYILNSSAISLFLMMVSRQPHVRQFYLQSTAGIYITTGLSVMVLLTTCLAIFSGAPGGIRGK</sequence>
<dbReference type="EMBL" id="FMWL01000001">
    <property type="protein sequence ID" value="SCZ76647.1"/>
    <property type="molecule type" value="Genomic_DNA"/>
</dbReference>
<evidence type="ECO:0008006" key="4">
    <source>
        <dbReference type="Google" id="ProtNLM"/>
    </source>
</evidence>
<feature type="transmembrane region" description="Helical" evidence="1">
    <location>
        <begin position="54"/>
        <end position="74"/>
    </location>
</feature>
<organism evidence="2 3">
    <name type="scientific">Acidaminobacter hydrogenoformans DSM 2784</name>
    <dbReference type="NCBI Taxonomy" id="1120920"/>
    <lineage>
        <taxon>Bacteria</taxon>
        <taxon>Bacillati</taxon>
        <taxon>Bacillota</taxon>
        <taxon>Clostridia</taxon>
        <taxon>Peptostreptococcales</taxon>
        <taxon>Acidaminobacteraceae</taxon>
        <taxon>Acidaminobacter</taxon>
    </lineage>
</organism>
<evidence type="ECO:0000256" key="1">
    <source>
        <dbReference type="SAM" id="Phobius"/>
    </source>
</evidence>
<keyword evidence="3" id="KW-1185">Reference proteome</keyword>
<accession>A0A1G5RRK6</accession>
<feature type="transmembrane region" description="Helical" evidence="1">
    <location>
        <begin position="257"/>
        <end position="278"/>
    </location>
</feature>
<proteinExistence type="predicted"/>
<feature type="transmembrane region" description="Helical" evidence="1">
    <location>
        <begin position="225"/>
        <end position="245"/>
    </location>
</feature>
<name>A0A1G5RRK6_9FIRM</name>
<evidence type="ECO:0000313" key="2">
    <source>
        <dbReference type="EMBL" id="SCZ76647.1"/>
    </source>
</evidence>
<keyword evidence="1" id="KW-0472">Membrane</keyword>
<feature type="transmembrane region" description="Helical" evidence="1">
    <location>
        <begin position="80"/>
        <end position="101"/>
    </location>
</feature>